<evidence type="ECO:0000313" key="3">
    <source>
        <dbReference type="Proteomes" id="UP000789706"/>
    </source>
</evidence>
<evidence type="ECO:0000256" key="1">
    <source>
        <dbReference type="SAM" id="MobiDB-lite"/>
    </source>
</evidence>
<sequence>MVYQKNTKIENPETFSNTTSQEIVLPEKTNNQIKDSKSDPIEEKMSIDSSQENNSQQKPDKLANDLDTIAEEDANNSSHTDKSNIPKTSPISTKHDILPSNPTSMTATSDTYAPFEGAPNGANFSMEINPPTFDEVQEYDTEELIAYLKSVKKLKIDEKNFEIFRKEEINGVQWTKKAEIFINKSLRIVLKEYGIDSDDYKKIPSFEPQTHEIRDDALLKWMSNMKSMAKNTMDRLITQL</sequence>
<dbReference type="Proteomes" id="UP000789706">
    <property type="component" value="Unassembled WGS sequence"/>
</dbReference>
<feature type="compositionally biased region" description="Polar residues" evidence="1">
    <location>
        <begin position="13"/>
        <end position="33"/>
    </location>
</feature>
<accession>A0A9N8W9D6</accession>
<feature type="compositionally biased region" description="Polar residues" evidence="1">
    <location>
        <begin position="47"/>
        <end position="57"/>
    </location>
</feature>
<organism evidence="2 3">
    <name type="scientific">Diversispora eburnea</name>
    <dbReference type="NCBI Taxonomy" id="1213867"/>
    <lineage>
        <taxon>Eukaryota</taxon>
        <taxon>Fungi</taxon>
        <taxon>Fungi incertae sedis</taxon>
        <taxon>Mucoromycota</taxon>
        <taxon>Glomeromycotina</taxon>
        <taxon>Glomeromycetes</taxon>
        <taxon>Diversisporales</taxon>
        <taxon>Diversisporaceae</taxon>
        <taxon>Diversispora</taxon>
    </lineage>
</organism>
<gene>
    <name evidence="2" type="ORF">DEBURN_LOCUS3514</name>
</gene>
<feature type="compositionally biased region" description="Basic and acidic residues" evidence="1">
    <location>
        <begin position="34"/>
        <end position="46"/>
    </location>
</feature>
<proteinExistence type="predicted"/>
<comment type="caution">
    <text evidence="2">The sequence shown here is derived from an EMBL/GenBank/DDBJ whole genome shotgun (WGS) entry which is preliminary data.</text>
</comment>
<keyword evidence="3" id="KW-1185">Reference proteome</keyword>
<evidence type="ECO:0000313" key="2">
    <source>
        <dbReference type="EMBL" id="CAG8478235.1"/>
    </source>
</evidence>
<reference evidence="2" key="1">
    <citation type="submission" date="2021-06" db="EMBL/GenBank/DDBJ databases">
        <authorList>
            <person name="Kallberg Y."/>
            <person name="Tangrot J."/>
            <person name="Rosling A."/>
        </authorList>
    </citation>
    <scope>NUCLEOTIDE SEQUENCE</scope>
    <source>
        <strain evidence="2">AZ414A</strain>
    </source>
</reference>
<feature type="compositionally biased region" description="Polar residues" evidence="1">
    <location>
        <begin position="100"/>
        <end position="111"/>
    </location>
</feature>
<protein>
    <submittedName>
        <fullName evidence="2">10798_t:CDS:1</fullName>
    </submittedName>
</protein>
<dbReference type="AlphaFoldDB" id="A0A9N8W9D6"/>
<name>A0A9N8W9D6_9GLOM</name>
<dbReference type="OrthoDB" id="2341968at2759"/>
<dbReference type="EMBL" id="CAJVPK010000225">
    <property type="protein sequence ID" value="CAG8478235.1"/>
    <property type="molecule type" value="Genomic_DNA"/>
</dbReference>
<feature type="region of interest" description="Disordered" evidence="1">
    <location>
        <begin position="1"/>
        <end position="116"/>
    </location>
</feature>